<evidence type="ECO:0000313" key="2">
    <source>
        <dbReference type="EMBL" id="SFD93964.1"/>
    </source>
</evidence>
<keyword evidence="1" id="KW-1133">Transmembrane helix</keyword>
<gene>
    <name evidence="2" type="ORF">SAMN05216204_14710</name>
</gene>
<dbReference type="Proteomes" id="UP000198639">
    <property type="component" value="Unassembled WGS sequence"/>
</dbReference>
<evidence type="ECO:0000313" key="3">
    <source>
        <dbReference type="Proteomes" id="UP000198639"/>
    </source>
</evidence>
<evidence type="ECO:0000256" key="1">
    <source>
        <dbReference type="SAM" id="Phobius"/>
    </source>
</evidence>
<name>A0A1I1WFK2_9BURK</name>
<organism evidence="2 3">
    <name type="scientific">Massilia yuzhufengensis</name>
    <dbReference type="NCBI Taxonomy" id="1164594"/>
    <lineage>
        <taxon>Bacteria</taxon>
        <taxon>Pseudomonadati</taxon>
        <taxon>Pseudomonadota</taxon>
        <taxon>Betaproteobacteria</taxon>
        <taxon>Burkholderiales</taxon>
        <taxon>Oxalobacteraceae</taxon>
        <taxon>Telluria group</taxon>
        <taxon>Massilia</taxon>
    </lineage>
</organism>
<accession>A0A1I1WFK2</accession>
<keyword evidence="1" id="KW-0472">Membrane</keyword>
<keyword evidence="3" id="KW-1185">Reference proteome</keyword>
<dbReference type="AlphaFoldDB" id="A0A1I1WFK2"/>
<dbReference type="NCBIfam" id="TIGR02226">
    <property type="entry name" value="two_anch"/>
    <property type="match status" value="1"/>
</dbReference>
<protein>
    <submittedName>
        <fullName evidence="2">N-terminal double-transmembrane domain-containing protein</fullName>
    </submittedName>
</protein>
<dbReference type="RefSeq" id="WP_091877323.1">
    <property type="nucleotide sequence ID" value="NZ_FOLD01000047.1"/>
</dbReference>
<feature type="transmembrane region" description="Helical" evidence="1">
    <location>
        <begin position="53"/>
        <end position="71"/>
    </location>
</feature>
<dbReference type="EMBL" id="FOLD01000047">
    <property type="protein sequence ID" value="SFD93964.1"/>
    <property type="molecule type" value="Genomic_DNA"/>
</dbReference>
<dbReference type="InterPro" id="IPR011933">
    <property type="entry name" value="Double_TM_dom"/>
</dbReference>
<dbReference type="OrthoDB" id="8771938at2"/>
<keyword evidence="1 2" id="KW-0812">Transmembrane</keyword>
<feature type="transmembrane region" description="Helical" evidence="1">
    <location>
        <begin position="297"/>
        <end position="313"/>
    </location>
</feature>
<dbReference type="STRING" id="1164594.SAMN05216204_14710"/>
<sequence length="323" mass="36305">MNALWWSALPILLLPVWWHRRKREQHKAELLATARFLPRTEPRQTRAWRWNDIILLLVRCLLLATAIAWLADPVMPWRGDTVIVATGTDAGWADQQAAQAGLARADRLSLPAGQAIGWLRAHEREWRPEARLLVLGDVPMPALAPEFGRKIELRTLARPPQQVERHVHIASERLTQWRRVFAAEQVTIDATPGAKTGLIVWDRKEAPPATLRAPLWLVADTSAFPELRNAPQVDGLRYADSPRGRLWHADAWPPKTADAARALLEHWQRLHAGPPAYTAPSRVFAASASSRAPEPSGALRAILMAVLVALFVLERSLTHARRR</sequence>
<reference evidence="3" key="1">
    <citation type="submission" date="2016-10" db="EMBL/GenBank/DDBJ databases">
        <authorList>
            <person name="Varghese N."/>
            <person name="Submissions S."/>
        </authorList>
    </citation>
    <scope>NUCLEOTIDE SEQUENCE [LARGE SCALE GENOMIC DNA]</scope>
    <source>
        <strain evidence="3">CGMCC 1.12041</strain>
    </source>
</reference>
<proteinExistence type="predicted"/>